<evidence type="ECO:0000256" key="2">
    <source>
        <dbReference type="ARBA" id="ARBA00023012"/>
    </source>
</evidence>
<dbReference type="Pfam" id="PF00196">
    <property type="entry name" value="GerE"/>
    <property type="match status" value="1"/>
</dbReference>
<evidence type="ECO:0000259" key="7">
    <source>
        <dbReference type="PROSITE" id="PS50043"/>
    </source>
</evidence>
<dbReference type="InterPro" id="IPR011006">
    <property type="entry name" value="CheY-like_superfamily"/>
</dbReference>
<dbReference type="InterPro" id="IPR000792">
    <property type="entry name" value="Tscrpt_reg_LuxR_C"/>
</dbReference>
<dbReference type="AlphaFoldDB" id="A0A4Q7Y1B7"/>
<dbReference type="Gene3D" id="1.10.10.10">
    <property type="entry name" value="Winged helix-like DNA-binding domain superfamily/Winged helix DNA-binding domain"/>
    <property type="match status" value="1"/>
</dbReference>
<dbReference type="FunFam" id="3.40.50.2300:FF:000018">
    <property type="entry name" value="DNA-binding transcriptional regulator NtrC"/>
    <property type="match status" value="1"/>
</dbReference>
<dbReference type="PROSITE" id="PS50043">
    <property type="entry name" value="HTH_LUXR_2"/>
    <property type="match status" value="1"/>
</dbReference>
<keyword evidence="1 6" id="KW-0597">Phosphoprotein</keyword>
<feature type="modified residue" description="4-aspartylphosphate" evidence="6">
    <location>
        <position position="56"/>
    </location>
</feature>
<gene>
    <name evidence="9" type="ORF">BDD14_6297</name>
</gene>
<dbReference type="CDD" id="cd06170">
    <property type="entry name" value="LuxR_C_like"/>
    <property type="match status" value="1"/>
</dbReference>
<feature type="domain" description="HTH luxR-type" evidence="7">
    <location>
        <begin position="136"/>
        <end position="201"/>
    </location>
</feature>
<dbReference type="Proteomes" id="UP000292958">
    <property type="component" value="Unassembled WGS sequence"/>
</dbReference>
<dbReference type="InterPro" id="IPR016032">
    <property type="entry name" value="Sig_transdc_resp-reg_C-effctor"/>
</dbReference>
<keyword evidence="2" id="KW-0902">Two-component regulatory system</keyword>
<protein>
    <submittedName>
        <fullName evidence="9">LuxR family two component transcriptional regulator</fullName>
    </submittedName>
</protein>
<dbReference type="GO" id="GO:0006355">
    <property type="term" value="P:regulation of DNA-templated transcription"/>
    <property type="evidence" value="ECO:0007669"/>
    <property type="project" value="InterPro"/>
</dbReference>
<reference evidence="9 10" key="1">
    <citation type="submission" date="2019-02" db="EMBL/GenBank/DDBJ databases">
        <title>Genomic Encyclopedia of Archaeal and Bacterial Type Strains, Phase II (KMG-II): from individual species to whole genera.</title>
        <authorList>
            <person name="Goeker M."/>
        </authorList>
    </citation>
    <scope>NUCLEOTIDE SEQUENCE [LARGE SCALE GENOMIC DNA]</scope>
    <source>
        <strain evidence="9 10">DSM 18101</strain>
    </source>
</reference>
<feature type="domain" description="Response regulatory" evidence="8">
    <location>
        <begin position="7"/>
        <end position="120"/>
    </location>
</feature>
<comment type="caution">
    <text evidence="9">The sequence shown here is derived from an EMBL/GenBank/DDBJ whole genome shotgun (WGS) entry which is preliminary data.</text>
</comment>
<name>A0A4Q7Y1B7_9BACT</name>
<dbReference type="InterPro" id="IPR001789">
    <property type="entry name" value="Sig_transdc_resp-reg_receiver"/>
</dbReference>
<dbReference type="PRINTS" id="PR00038">
    <property type="entry name" value="HTHLUXR"/>
</dbReference>
<dbReference type="PROSITE" id="PS50110">
    <property type="entry name" value="RESPONSE_REGULATORY"/>
    <property type="match status" value="1"/>
</dbReference>
<dbReference type="GO" id="GO:0003677">
    <property type="term" value="F:DNA binding"/>
    <property type="evidence" value="ECO:0007669"/>
    <property type="project" value="UniProtKB-KW"/>
</dbReference>
<dbReference type="Gene3D" id="3.40.50.2300">
    <property type="match status" value="1"/>
</dbReference>
<dbReference type="Pfam" id="PF00072">
    <property type="entry name" value="Response_reg"/>
    <property type="match status" value="1"/>
</dbReference>
<evidence type="ECO:0000313" key="10">
    <source>
        <dbReference type="Proteomes" id="UP000292958"/>
    </source>
</evidence>
<keyword evidence="5" id="KW-0804">Transcription</keyword>
<dbReference type="PANTHER" id="PTHR44688">
    <property type="entry name" value="DNA-BINDING TRANSCRIPTIONAL ACTIVATOR DEVR_DOSR"/>
    <property type="match status" value="1"/>
</dbReference>
<evidence type="ECO:0000256" key="1">
    <source>
        <dbReference type="ARBA" id="ARBA00022553"/>
    </source>
</evidence>
<organism evidence="9 10">
    <name type="scientific">Edaphobacter modestus</name>
    <dbReference type="NCBI Taxonomy" id="388466"/>
    <lineage>
        <taxon>Bacteria</taxon>
        <taxon>Pseudomonadati</taxon>
        <taxon>Acidobacteriota</taxon>
        <taxon>Terriglobia</taxon>
        <taxon>Terriglobales</taxon>
        <taxon>Acidobacteriaceae</taxon>
        <taxon>Edaphobacter</taxon>
    </lineage>
</organism>
<dbReference type="RefSeq" id="WP_130424960.1">
    <property type="nucleotide sequence ID" value="NZ_SHKW01000007.1"/>
</dbReference>
<dbReference type="SMART" id="SM00448">
    <property type="entry name" value="REC"/>
    <property type="match status" value="1"/>
</dbReference>
<proteinExistence type="predicted"/>
<dbReference type="EMBL" id="SHKW01000007">
    <property type="protein sequence ID" value="RZU29693.1"/>
    <property type="molecule type" value="Genomic_DNA"/>
</dbReference>
<dbReference type="OrthoDB" id="120990at2"/>
<evidence type="ECO:0000313" key="9">
    <source>
        <dbReference type="EMBL" id="RZU29693.1"/>
    </source>
</evidence>
<evidence type="ECO:0000256" key="6">
    <source>
        <dbReference type="PROSITE-ProRule" id="PRU00169"/>
    </source>
</evidence>
<dbReference type="SMART" id="SM00421">
    <property type="entry name" value="HTH_LUXR"/>
    <property type="match status" value="1"/>
</dbReference>
<dbReference type="CDD" id="cd17537">
    <property type="entry name" value="REC_FixJ"/>
    <property type="match status" value="1"/>
</dbReference>
<dbReference type="SUPFAM" id="SSF46894">
    <property type="entry name" value="C-terminal effector domain of the bipartite response regulators"/>
    <property type="match status" value="1"/>
</dbReference>
<dbReference type="InterPro" id="IPR036388">
    <property type="entry name" value="WH-like_DNA-bd_sf"/>
</dbReference>
<evidence type="ECO:0000256" key="4">
    <source>
        <dbReference type="ARBA" id="ARBA00023125"/>
    </source>
</evidence>
<dbReference type="SUPFAM" id="SSF52172">
    <property type="entry name" value="CheY-like"/>
    <property type="match status" value="1"/>
</dbReference>
<keyword evidence="3" id="KW-0805">Transcription regulation</keyword>
<dbReference type="PANTHER" id="PTHR44688:SF16">
    <property type="entry name" value="DNA-BINDING TRANSCRIPTIONAL ACTIVATOR DEVR_DOSR"/>
    <property type="match status" value="1"/>
</dbReference>
<accession>A0A4Q7Y1B7</accession>
<dbReference type="GO" id="GO:0000160">
    <property type="term" value="P:phosphorelay signal transduction system"/>
    <property type="evidence" value="ECO:0007669"/>
    <property type="project" value="UniProtKB-KW"/>
</dbReference>
<sequence>MSSDRSIVYVVDDDSRIREALSALLSSVGYDVMTLSSAAEYLAFQRPDVSACLVLDLDLPGMNGLELQKQLADAGGPPIVFLTGHGDIPATVKAMKAGATEFLSKPFEEEDLLRAIDSAIRIDGEIRLKNTQLNAIKKRYASLTPREREVLPFVVSGLLNKQTAWELGTSEITIRIHRGQIMKKMEAQSFADLVRMAAKLGIP</sequence>
<evidence type="ECO:0000256" key="3">
    <source>
        <dbReference type="ARBA" id="ARBA00023015"/>
    </source>
</evidence>
<evidence type="ECO:0000259" key="8">
    <source>
        <dbReference type="PROSITE" id="PS50110"/>
    </source>
</evidence>
<evidence type="ECO:0000256" key="5">
    <source>
        <dbReference type="ARBA" id="ARBA00023163"/>
    </source>
</evidence>
<keyword evidence="4" id="KW-0238">DNA-binding</keyword>
<keyword evidence="10" id="KW-1185">Reference proteome</keyword>